<dbReference type="SUPFAM" id="SSF47060">
    <property type="entry name" value="S15/NS1 RNA-binding domain"/>
    <property type="match status" value="1"/>
</dbReference>
<gene>
    <name evidence="6" type="ORF">QYE76_026490</name>
</gene>
<dbReference type="Proteomes" id="UP001231189">
    <property type="component" value="Unassembled WGS sequence"/>
</dbReference>
<evidence type="ECO:0000256" key="4">
    <source>
        <dbReference type="ARBA" id="ARBA00035250"/>
    </source>
</evidence>
<dbReference type="GO" id="GO:0005737">
    <property type="term" value="C:cytoplasm"/>
    <property type="evidence" value="ECO:0007669"/>
    <property type="project" value="UniProtKB-ARBA"/>
</dbReference>
<dbReference type="HAMAP" id="MF_01343_B">
    <property type="entry name" value="Ribosomal_uS15_B"/>
    <property type="match status" value="1"/>
</dbReference>
<dbReference type="InterPro" id="IPR000589">
    <property type="entry name" value="Ribosomal_uS15"/>
</dbReference>
<dbReference type="InterPro" id="IPR005290">
    <property type="entry name" value="Ribosomal_uS15_bac-type"/>
</dbReference>
<evidence type="ECO:0000256" key="3">
    <source>
        <dbReference type="ARBA" id="ARBA00023274"/>
    </source>
</evidence>
<evidence type="ECO:0000313" key="7">
    <source>
        <dbReference type="Proteomes" id="UP001231189"/>
    </source>
</evidence>
<dbReference type="PANTHER" id="PTHR47546:SF3">
    <property type="entry name" value="30S RIBOSOMAL PROTEIN S15, CHLOROPLASTIC"/>
    <property type="match status" value="1"/>
</dbReference>
<evidence type="ECO:0000256" key="2">
    <source>
        <dbReference type="ARBA" id="ARBA00022980"/>
    </source>
</evidence>
<keyword evidence="7" id="KW-1185">Reference proteome</keyword>
<feature type="compositionally biased region" description="Basic residues" evidence="5">
    <location>
        <begin position="427"/>
        <end position="441"/>
    </location>
</feature>
<comment type="similarity">
    <text evidence="1">Belongs to the universal ribosomal protein uS15 family.</text>
</comment>
<dbReference type="NCBIfam" id="TIGR00952">
    <property type="entry name" value="S15_bact"/>
    <property type="match status" value="1"/>
</dbReference>
<dbReference type="GO" id="GO:0003735">
    <property type="term" value="F:structural constituent of ribosome"/>
    <property type="evidence" value="ECO:0007669"/>
    <property type="project" value="InterPro"/>
</dbReference>
<proteinExistence type="inferred from homology"/>
<evidence type="ECO:0000256" key="1">
    <source>
        <dbReference type="ARBA" id="ARBA00008434"/>
    </source>
</evidence>
<dbReference type="GO" id="GO:0005840">
    <property type="term" value="C:ribosome"/>
    <property type="evidence" value="ECO:0007669"/>
    <property type="project" value="UniProtKB-KW"/>
</dbReference>
<feature type="compositionally biased region" description="Pro residues" evidence="5">
    <location>
        <begin position="73"/>
        <end position="89"/>
    </location>
</feature>
<dbReference type="EMBL" id="JAUUTY010000006">
    <property type="protein sequence ID" value="KAK1620973.1"/>
    <property type="molecule type" value="Genomic_DNA"/>
</dbReference>
<organism evidence="6 7">
    <name type="scientific">Lolium multiflorum</name>
    <name type="common">Italian ryegrass</name>
    <name type="synonym">Lolium perenne subsp. multiflorum</name>
    <dbReference type="NCBI Taxonomy" id="4521"/>
    <lineage>
        <taxon>Eukaryota</taxon>
        <taxon>Viridiplantae</taxon>
        <taxon>Streptophyta</taxon>
        <taxon>Embryophyta</taxon>
        <taxon>Tracheophyta</taxon>
        <taxon>Spermatophyta</taxon>
        <taxon>Magnoliopsida</taxon>
        <taxon>Liliopsida</taxon>
        <taxon>Poales</taxon>
        <taxon>Poaceae</taxon>
        <taxon>BOP clade</taxon>
        <taxon>Pooideae</taxon>
        <taxon>Poodae</taxon>
        <taxon>Poeae</taxon>
        <taxon>Poeae Chloroplast Group 2 (Poeae type)</taxon>
        <taxon>Loliodinae</taxon>
        <taxon>Loliinae</taxon>
        <taxon>Lolium</taxon>
    </lineage>
</organism>
<feature type="compositionally biased region" description="Basic and acidic residues" evidence="5">
    <location>
        <begin position="97"/>
        <end position="110"/>
    </location>
</feature>
<feature type="compositionally biased region" description="Low complexity" evidence="5">
    <location>
        <begin position="14"/>
        <end position="27"/>
    </location>
</feature>
<keyword evidence="3" id="KW-0687">Ribonucleoprotein</keyword>
<dbReference type="SMART" id="SM01387">
    <property type="entry name" value="Ribosomal_S15"/>
    <property type="match status" value="1"/>
</dbReference>
<evidence type="ECO:0000313" key="6">
    <source>
        <dbReference type="EMBL" id="KAK1620973.1"/>
    </source>
</evidence>
<protein>
    <recommendedName>
        <fullName evidence="4">Small ribosomal subunit protein uS15c</fullName>
    </recommendedName>
</protein>
<feature type="region of interest" description="Disordered" evidence="5">
    <location>
        <begin position="1"/>
        <end position="157"/>
    </location>
</feature>
<accession>A0AAD8VY07</accession>
<comment type="caution">
    <text evidence="6">The sequence shown here is derived from an EMBL/GenBank/DDBJ whole genome shotgun (WGS) entry which is preliminary data.</text>
</comment>
<feature type="compositionally biased region" description="Pro residues" evidence="5">
    <location>
        <begin position="46"/>
        <end position="58"/>
    </location>
</feature>
<keyword evidence="2" id="KW-0689">Ribosomal protein</keyword>
<dbReference type="AlphaFoldDB" id="A0AAD8VY07"/>
<dbReference type="InterPro" id="IPR009068">
    <property type="entry name" value="uS15_NS1_RNA-bd_sf"/>
</dbReference>
<sequence length="441" mass="49218">MALRRINPTKKPLLHLPRPFSSSSSSNPPFPPPPPPHSDDPDASPRSPPPNSGEPPQRPSLFSDLRVRLRSSPAPPPPRRIPTTPPRPTGQPAASLDDIRRSLETFRAESRNPGGAPSTPPLFSSGGGGTPSFQDLLRSSGPPAARPPNADGAKPVPFDFTALREGLRKIDPRQQQKQPPKEFLSATSNGIFAKERAGAEADDPDAAVMLYKTYTYEALGKELQELRPPGAGKDGKDWFSLQELQGRIAKLAAKDRLGGPFDALKQSMRNIVKTDTQKKAIRNMGGMFPIANLPGNPIPEYLSQPPQEELLERYFHPDHMSGEEKMKLELQKVRDEFKMSENDCGSARVQIAQLTLKIKHLSSVLHKKDKHSRKGLQDMVQRRKKYLKYLRRTDWDSYCMVLSKLGLRDIPEYKAPDYKKTQPTKAQSKKSKSKRKRKMKA</sequence>
<dbReference type="Gene3D" id="1.10.287.10">
    <property type="entry name" value="S15/NS1, RNA-binding"/>
    <property type="match status" value="1"/>
</dbReference>
<dbReference type="PANTHER" id="PTHR47546">
    <property type="entry name" value="S15/NS1, RNA-BINDING PROTEIN"/>
    <property type="match status" value="1"/>
</dbReference>
<evidence type="ECO:0000256" key="5">
    <source>
        <dbReference type="SAM" id="MobiDB-lite"/>
    </source>
</evidence>
<name>A0AAD8VY07_LOLMU</name>
<feature type="region of interest" description="Disordered" evidence="5">
    <location>
        <begin position="413"/>
        <end position="441"/>
    </location>
</feature>
<dbReference type="GO" id="GO:1990904">
    <property type="term" value="C:ribonucleoprotein complex"/>
    <property type="evidence" value="ECO:0007669"/>
    <property type="project" value="UniProtKB-KW"/>
</dbReference>
<dbReference type="GO" id="GO:0006412">
    <property type="term" value="P:translation"/>
    <property type="evidence" value="ECO:0007669"/>
    <property type="project" value="InterPro"/>
</dbReference>
<reference evidence="6" key="1">
    <citation type="submission" date="2023-07" db="EMBL/GenBank/DDBJ databases">
        <title>A chromosome-level genome assembly of Lolium multiflorum.</title>
        <authorList>
            <person name="Chen Y."/>
            <person name="Copetti D."/>
            <person name="Kolliker R."/>
            <person name="Studer B."/>
        </authorList>
    </citation>
    <scope>NUCLEOTIDE SEQUENCE</scope>
    <source>
        <strain evidence="6">02402/16</strain>
        <tissue evidence="6">Leaf</tissue>
    </source>
</reference>
<dbReference type="CDD" id="cd00353">
    <property type="entry name" value="Ribosomal_S15p_S13e"/>
    <property type="match status" value="1"/>
</dbReference>
<dbReference type="Pfam" id="PF00312">
    <property type="entry name" value="Ribosomal_S15"/>
    <property type="match status" value="1"/>
</dbReference>